<reference evidence="2 3" key="1">
    <citation type="submission" date="2012-05" db="EMBL/GenBank/DDBJ databases">
        <title>Finished plasmid 1 of genome of Oscillatoria sp. PCC 7112.</title>
        <authorList>
            <consortium name="US DOE Joint Genome Institute"/>
            <person name="Gugger M."/>
            <person name="Coursin T."/>
            <person name="Rippka R."/>
            <person name="Tandeau De Marsac N."/>
            <person name="Huntemann M."/>
            <person name="Wei C.-L."/>
            <person name="Han J."/>
            <person name="Detter J.C."/>
            <person name="Han C."/>
            <person name="Tapia R."/>
            <person name="Davenport K."/>
            <person name="Daligault H."/>
            <person name="Erkkila T."/>
            <person name="Gu W."/>
            <person name="Munk A.C.C."/>
            <person name="Teshima H."/>
            <person name="Xu Y."/>
            <person name="Chain P."/>
            <person name="Chen A."/>
            <person name="Krypides N."/>
            <person name="Mavromatis K."/>
            <person name="Markowitz V."/>
            <person name="Szeto E."/>
            <person name="Ivanova N."/>
            <person name="Mikhailova N."/>
            <person name="Ovchinnikova G."/>
            <person name="Pagani I."/>
            <person name="Pati A."/>
            <person name="Goodwin L."/>
            <person name="Peters L."/>
            <person name="Pitluck S."/>
            <person name="Woyke T."/>
            <person name="Kerfeld C."/>
        </authorList>
    </citation>
    <scope>NUCLEOTIDE SEQUENCE [LARGE SCALE GENOMIC DNA]</scope>
    <source>
        <strain evidence="2 3">PCC 7112</strain>
        <plasmid evidence="2 3">pOSC7112.01</plasmid>
    </source>
</reference>
<dbReference type="InterPro" id="IPR012336">
    <property type="entry name" value="Thioredoxin-like_fold"/>
</dbReference>
<evidence type="ECO:0000313" key="2">
    <source>
        <dbReference type="EMBL" id="AFZ10447.1"/>
    </source>
</evidence>
<evidence type="ECO:0000313" key="3">
    <source>
        <dbReference type="Proteomes" id="UP000010478"/>
    </source>
</evidence>
<dbReference type="RefSeq" id="WP_015211622.1">
    <property type="nucleotide sequence ID" value="NC_019763.1"/>
</dbReference>
<dbReference type="Gene3D" id="3.40.30.10">
    <property type="entry name" value="Glutaredoxin"/>
    <property type="match status" value="1"/>
</dbReference>
<dbReference type="Proteomes" id="UP000010478">
    <property type="component" value="Plasmid pOSC7112.01"/>
</dbReference>
<organism evidence="2 3">
    <name type="scientific">Phormidium nigroviride PCC 7112</name>
    <dbReference type="NCBI Taxonomy" id="179408"/>
    <lineage>
        <taxon>Bacteria</taxon>
        <taxon>Bacillati</taxon>
        <taxon>Cyanobacteriota</taxon>
        <taxon>Cyanophyceae</taxon>
        <taxon>Oscillatoriophycideae</taxon>
        <taxon>Oscillatoriales</taxon>
        <taxon>Oscillatoriaceae</taxon>
        <taxon>Phormidium</taxon>
    </lineage>
</organism>
<dbReference type="HOGENOM" id="CLU_185866_0_0_3"/>
<dbReference type="InterPro" id="IPR036249">
    <property type="entry name" value="Thioredoxin-like_sf"/>
</dbReference>
<sequence length="104" mass="11252">MKKRLVEIFTGNCPLCDQTVQLVQEMATSSDQVKVYNLGQGQEGSQYLEQQAERYGLKAVPAIAVDGVVVFTGKPSYEQLQGAGFGQPTISLPSSEYLYAGMGI</sequence>
<feature type="domain" description="Thioredoxin-like fold" evidence="1">
    <location>
        <begin position="6"/>
        <end position="81"/>
    </location>
</feature>
<accession>K9VSG4</accession>
<dbReference type="AlphaFoldDB" id="K9VSG4"/>
<dbReference type="EMBL" id="CP003615">
    <property type="protein sequence ID" value="AFZ10447.1"/>
    <property type="molecule type" value="Genomic_DNA"/>
</dbReference>
<dbReference type="KEGG" id="oni:Osc7112_6275"/>
<protein>
    <submittedName>
        <fullName evidence="2">Glutaredoxin</fullName>
    </submittedName>
</protein>
<name>K9VSG4_9CYAN</name>
<geneLocation type="plasmid" evidence="2 3">
    <name>pOSC7112.01</name>
</geneLocation>
<dbReference type="OrthoDB" id="2080764at2"/>
<gene>
    <name evidence="2" type="ORF">Osc7112_6275</name>
</gene>
<keyword evidence="3" id="KW-1185">Reference proteome</keyword>
<dbReference type="SUPFAM" id="SSF52833">
    <property type="entry name" value="Thioredoxin-like"/>
    <property type="match status" value="1"/>
</dbReference>
<dbReference type="Pfam" id="PF13192">
    <property type="entry name" value="Thioredoxin_3"/>
    <property type="match status" value="1"/>
</dbReference>
<evidence type="ECO:0000259" key="1">
    <source>
        <dbReference type="Pfam" id="PF13192"/>
    </source>
</evidence>
<proteinExistence type="predicted"/>
<dbReference type="PROSITE" id="PS51354">
    <property type="entry name" value="GLUTAREDOXIN_2"/>
    <property type="match status" value="1"/>
</dbReference>
<keyword evidence="2" id="KW-0614">Plasmid</keyword>